<dbReference type="GO" id="GO:0005886">
    <property type="term" value="C:plasma membrane"/>
    <property type="evidence" value="ECO:0007669"/>
    <property type="project" value="UniProtKB-SubCell"/>
</dbReference>
<evidence type="ECO:0000313" key="10">
    <source>
        <dbReference type="Proteomes" id="UP000317982"/>
    </source>
</evidence>
<evidence type="ECO:0000256" key="2">
    <source>
        <dbReference type="ARBA" id="ARBA00022448"/>
    </source>
</evidence>
<dbReference type="PANTHER" id="PTHR43163">
    <property type="entry name" value="DIPEPTIDE TRANSPORT SYSTEM PERMEASE PROTEIN DPPB-RELATED"/>
    <property type="match status" value="1"/>
</dbReference>
<dbReference type="PANTHER" id="PTHR43163:SF6">
    <property type="entry name" value="DIPEPTIDE TRANSPORT SYSTEM PERMEASE PROTEIN DPPB-RELATED"/>
    <property type="match status" value="1"/>
</dbReference>
<sequence length="326" mass="34201">MTAATVALAPPANPWVGFGARRLGRLLVSLWVLVTASFAMIHLIPGDPVRGALGPTAPADLVEARRHALGLDDPLPVQYLHYLQGLFTGDLGTSLQSRLPVADVVAQRLPATLMLAVLAFLTAVVIAIPLGVAMGVATRRGRGHRTEVAFTSTSTVVATIPDFLIGVALVYVFGILLGWLPIAGNDTAASYVLPVISLAIGPAAILARIVRVEMSAVLEADFVRTARAKRLPSRTVYLRHALPNAVTGALTIGGLLLSAMVAGTVLVENVFAWPGLGSTIVQSILTKDYPVVQAIVLVYGVGVLLTNLVVDVVLALLDPRSTIREA</sequence>
<dbReference type="PROSITE" id="PS50928">
    <property type="entry name" value="ABC_TM1"/>
    <property type="match status" value="1"/>
</dbReference>
<feature type="transmembrane region" description="Helical" evidence="7">
    <location>
        <begin position="26"/>
        <end position="44"/>
    </location>
</feature>
<dbReference type="OrthoDB" id="9778910at2"/>
<dbReference type="InterPro" id="IPR000515">
    <property type="entry name" value="MetI-like"/>
</dbReference>
<keyword evidence="10" id="KW-1185">Reference proteome</keyword>
<evidence type="ECO:0000256" key="7">
    <source>
        <dbReference type="RuleBase" id="RU363032"/>
    </source>
</evidence>
<dbReference type="CDD" id="cd06261">
    <property type="entry name" value="TM_PBP2"/>
    <property type="match status" value="1"/>
</dbReference>
<dbReference type="Proteomes" id="UP000317982">
    <property type="component" value="Unassembled WGS sequence"/>
</dbReference>
<evidence type="ECO:0000256" key="4">
    <source>
        <dbReference type="ARBA" id="ARBA00022692"/>
    </source>
</evidence>
<keyword evidence="4 7" id="KW-0812">Transmembrane</keyword>
<dbReference type="RefSeq" id="WP_142702454.1">
    <property type="nucleotide sequence ID" value="NZ_VIRS01000001.1"/>
</dbReference>
<comment type="caution">
    <text evidence="9">The sequence shown here is derived from an EMBL/GenBank/DDBJ whole genome shotgun (WGS) entry which is preliminary data.</text>
</comment>
<keyword evidence="5 7" id="KW-1133">Transmembrane helix</keyword>
<evidence type="ECO:0000256" key="3">
    <source>
        <dbReference type="ARBA" id="ARBA00022475"/>
    </source>
</evidence>
<feature type="transmembrane region" description="Helical" evidence="7">
    <location>
        <begin position="113"/>
        <end position="136"/>
    </location>
</feature>
<keyword evidence="6 7" id="KW-0472">Membrane</keyword>
<feature type="transmembrane region" description="Helical" evidence="7">
    <location>
        <begin position="291"/>
        <end position="317"/>
    </location>
</feature>
<evidence type="ECO:0000256" key="6">
    <source>
        <dbReference type="ARBA" id="ARBA00023136"/>
    </source>
</evidence>
<feature type="transmembrane region" description="Helical" evidence="7">
    <location>
        <begin position="188"/>
        <end position="207"/>
    </location>
</feature>
<dbReference type="SUPFAM" id="SSF161098">
    <property type="entry name" value="MetI-like"/>
    <property type="match status" value="1"/>
</dbReference>
<dbReference type="Gene3D" id="1.10.3720.10">
    <property type="entry name" value="MetI-like"/>
    <property type="match status" value="1"/>
</dbReference>
<comment type="similarity">
    <text evidence="7">Belongs to the binding-protein-dependent transport system permease family.</text>
</comment>
<evidence type="ECO:0000259" key="8">
    <source>
        <dbReference type="PROSITE" id="PS50928"/>
    </source>
</evidence>
<reference evidence="9 10" key="1">
    <citation type="submission" date="2019-07" db="EMBL/GenBank/DDBJ databases">
        <title>Cryptosporangium phraense sp. nov., isolated from plant litter.</title>
        <authorList>
            <person name="Suriyachadkun C."/>
        </authorList>
    </citation>
    <scope>NUCLEOTIDE SEQUENCE [LARGE SCALE GENOMIC DNA]</scope>
    <source>
        <strain evidence="9 10">A-T 5661</strain>
    </source>
</reference>
<dbReference type="AlphaFoldDB" id="A0A545AZS6"/>
<feature type="domain" description="ABC transmembrane type-1" evidence="8">
    <location>
        <begin position="109"/>
        <end position="310"/>
    </location>
</feature>
<dbReference type="Pfam" id="PF19300">
    <property type="entry name" value="BPD_transp_1_N"/>
    <property type="match status" value="1"/>
</dbReference>
<organism evidence="9 10">
    <name type="scientific">Cryptosporangium phraense</name>
    <dbReference type="NCBI Taxonomy" id="2593070"/>
    <lineage>
        <taxon>Bacteria</taxon>
        <taxon>Bacillati</taxon>
        <taxon>Actinomycetota</taxon>
        <taxon>Actinomycetes</taxon>
        <taxon>Cryptosporangiales</taxon>
        <taxon>Cryptosporangiaceae</taxon>
        <taxon>Cryptosporangium</taxon>
    </lineage>
</organism>
<dbReference type="Pfam" id="PF00528">
    <property type="entry name" value="BPD_transp_1"/>
    <property type="match status" value="1"/>
</dbReference>
<evidence type="ECO:0000313" key="9">
    <source>
        <dbReference type="EMBL" id="TQS46836.1"/>
    </source>
</evidence>
<keyword evidence="3" id="KW-1003">Cell membrane</keyword>
<dbReference type="EMBL" id="VIRS01000001">
    <property type="protein sequence ID" value="TQS46836.1"/>
    <property type="molecule type" value="Genomic_DNA"/>
</dbReference>
<name>A0A545AZS6_9ACTN</name>
<comment type="subcellular location">
    <subcellularLocation>
        <location evidence="1 7">Cell membrane</location>
        <topology evidence="1 7">Multi-pass membrane protein</topology>
    </subcellularLocation>
</comment>
<evidence type="ECO:0000256" key="1">
    <source>
        <dbReference type="ARBA" id="ARBA00004651"/>
    </source>
</evidence>
<proteinExistence type="inferred from homology"/>
<dbReference type="GO" id="GO:0071916">
    <property type="term" value="F:dipeptide transmembrane transporter activity"/>
    <property type="evidence" value="ECO:0007669"/>
    <property type="project" value="TreeGrafter"/>
</dbReference>
<protein>
    <submittedName>
        <fullName evidence="9">ABC transporter permease</fullName>
    </submittedName>
</protein>
<dbReference type="InterPro" id="IPR045621">
    <property type="entry name" value="BPD_transp_1_N"/>
</dbReference>
<accession>A0A545AZS6</accession>
<dbReference type="InParanoid" id="A0A545AZS6"/>
<evidence type="ECO:0000256" key="5">
    <source>
        <dbReference type="ARBA" id="ARBA00022989"/>
    </source>
</evidence>
<feature type="transmembrane region" description="Helical" evidence="7">
    <location>
        <begin position="156"/>
        <end position="182"/>
    </location>
</feature>
<dbReference type="InterPro" id="IPR035906">
    <property type="entry name" value="MetI-like_sf"/>
</dbReference>
<keyword evidence="2 7" id="KW-0813">Transport</keyword>
<gene>
    <name evidence="9" type="ORF">FL583_00730</name>
</gene>
<feature type="transmembrane region" description="Helical" evidence="7">
    <location>
        <begin position="249"/>
        <end position="271"/>
    </location>
</feature>